<keyword evidence="6" id="KW-0489">Methyltransferase</keyword>
<sequence>MSWLELKVPPVIVAALCGLLMWALDVCTHDMYISREVRVTLWSIFMVLAITFGVAGVLCFRRHKTTVNPMFPRESSALVTDGVYRATRNPMYFALLCVLFAWWCYLTNVWSLTGCVLFVLYMNRFQIEPEERVLASKFGEAFNAYKAEVRRWI</sequence>
<evidence type="ECO:0000313" key="7">
    <source>
        <dbReference type="EMBL" id="MDP2523749.1"/>
    </source>
</evidence>
<keyword evidence="4 5" id="KW-0472">Membrane</keyword>
<dbReference type="Proteomes" id="UP001177341">
    <property type="component" value="Unassembled WGS sequence"/>
</dbReference>
<evidence type="ECO:0000313" key="9">
    <source>
        <dbReference type="Proteomes" id="UP001177341"/>
    </source>
</evidence>
<reference evidence="6" key="1">
    <citation type="submission" date="2023-07" db="EMBL/GenBank/DDBJ databases">
        <title>Genome content predicts the carbon catabolic preferences of heterotrophic bacteria.</title>
        <authorList>
            <person name="Gralka M."/>
        </authorList>
    </citation>
    <scope>NUCLEOTIDE SEQUENCE</scope>
    <source>
        <strain evidence="7">5G01</strain>
        <strain evidence="6">I2M16</strain>
    </source>
</reference>
<accession>A0AAW7XJZ4</accession>
<dbReference type="EMBL" id="JAUYVO010000010">
    <property type="protein sequence ID" value="MDP2523749.1"/>
    <property type="molecule type" value="Genomic_DNA"/>
</dbReference>
<dbReference type="GeneID" id="89456085"/>
<organism evidence="6 8">
    <name type="scientific">Neptunomonas phycophila</name>
    <dbReference type="NCBI Taxonomy" id="1572645"/>
    <lineage>
        <taxon>Bacteria</taxon>
        <taxon>Pseudomonadati</taxon>
        <taxon>Pseudomonadota</taxon>
        <taxon>Gammaproteobacteria</taxon>
        <taxon>Oceanospirillales</taxon>
        <taxon>Oceanospirillaceae</taxon>
        <taxon>Neptunomonas</taxon>
    </lineage>
</organism>
<dbReference type="GO" id="GO:0012505">
    <property type="term" value="C:endomembrane system"/>
    <property type="evidence" value="ECO:0007669"/>
    <property type="project" value="UniProtKB-SubCell"/>
</dbReference>
<dbReference type="Gene3D" id="1.20.120.1630">
    <property type="match status" value="1"/>
</dbReference>
<keyword evidence="9" id="KW-1185">Reference proteome</keyword>
<dbReference type="AlphaFoldDB" id="A0AAW7XJZ4"/>
<evidence type="ECO:0000256" key="3">
    <source>
        <dbReference type="ARBA" id="ARBA00022989"/>
    </source>
</evidence>
<evidence type="ECO:0000313" key="6">
    <source>
        <dbReference type="EMBL" id="MDO6454036.1"/>
    </source>
</evidence>
<dbReference type="Pfam" id="PF04191">
    <property type="entry name" value="PEMT"/>
    <property type="match status" value="1"/>
</dbReference>
<comment type="caution">
    <text evidence="6">The sequence shown here is derived from an EMBL/GenBank/DDBJ whole genome shotgun (WGS) entry which is preliminary data.</text>
</comment>
<comment type="subcellular location">
    <subcellularLocation>
        <location evidence="1">Endomembrane system</location>
        <topology evidence="1">Multi-pass membrane protein</topology>
    </subcellularLocation>
</comment>
<evidence type="ECO:0000256" key="4">
    <source>
        <dbReference type="ARBA" id="ARBA00023136"/>
    </source>
</evidence>
<feature type="transmembrane region" description="Helical" evidence="5">
    <location>
        <begin position="92"/>
        <end position="122"/>
    </location>
</feature>
<evidence type="ECO:0000256" key="2">
    <source>
        <dbReference type="ARBA" id="ARBA00022692"/>
    </source>
</evidence>
<keyword evidence="6" id="KW-0808">Transferase</keyword>
<protein>
    <submittedName>
        <fullName evidence="6">Isoprenylcysteine carboxylmethyltransferase family protein</fullName>
        <ecNumber evidence="6">2.1.1.100</ecNumber>
        <ecNumber evidence="6">2.1.1.334</ecNumber>
    </submittedName>
</protein>
<evidence type="ECO:0000313" key="8">
    <source>
        <dbReference type="Proteomes" id="UP001169862"/>
    </source>
</evidence>
<gene>
    <name evidence="6" type="ORF">Q4490_10710</name>
    <name evidence="7" type="ORF">Q8W30_14335</name>
</gene>
<dbReference type="PANTHER" id="PTHR12714">
    <property type="entry name" value="PROTEIN-S ISOPRENYLCYSTEINE O-METHYLTRANSFERASE"/>
    <property type="match status" value="1"/>
</dbReference>
<proteinExistence type="predicted"/>
<dbReference type="EC" id="2.1.1.100" evidence="6"/>
<dbReference type="EMBL" id="JAUOPG010000006">
    <property type="protein sequence ID" value="MDO6454036.1"/>
    <property type="molecule type" value="Genomic_DNA"/>
</dbReference>
<evidence type="ECO:0000256" key="5">
    <source>
        <dbReference type="SAM" id="Phobius"/>
    </source>
</evidence>
<dbReference type="RefSeq" id="WP_075172029.1">
    <property type="nucleotide sequence ID" value="NZ_CAXHZV010000009.1"/>
</dbReference>
<dbReference type="PANTHER" id="PTHR12714:SF24">
    <property type="entry name" value="SLR1182 PROTEIN"/>
    <property type="match status" value="1"/>
</dbReference>
<dbReference type="Proteomes" id="UP001169862">
    <property type="component" value="Unassembled WGS sequence"/>
</dbReference>
<dbReference type="EC" id="2.1.1.334" evidence="6"/>
<keyword evidence="3 5" id="KW-1133">Transmembrane helix</keyword>
<dbReference type="InterPro" id="IPR007318">
    <property type="entry name" value="Phopholipid_MeTrfase"/>
</dbReference>
<keyword evidence="2 5" id="KW-0812">Transmembrane</keyword>
<feature type="transmembrane region" description="Helical" evidence="5">
    <location>
        <begin position="39"/>
        <end position="60"/>
    </location>
</feature>
<dbReference type="GO" id="GO:0004671">
    <property type="term" value="F:protein C-terminal S-isoprenylcysteine carboxyl O-methyltransferase activity"/>
    <property type="evidence" value="ECO:0007669"/>
    <property type="project" value="UniProtKB-EC"/>
</dbReference>
<dbReference type="GO" id="GO:0032259">
    <property type="term" value="P:methylation"/>
    <property type="evidence" value="ECO:0007669"/>
    <property type="project" value="UniProtKB-KW"/>
</dbReference>
<name>A0AAW7XJZ4_9GAMM</name>
<evidence type="ECO:0000256" key="1">
    <source>
        <dbReference type="ARBA" id="ARBA00004127"/>
    </source>
</evidence>